<sequence length="92" mass="10220">MRYNDRIKLIYHDGPVDDLTGEVSKRAVTLPASVVPVTEVNKLAVYGTVKTPVFEVHLKNTVSVPDTVEFEGAERAVINAIRGRKVRVLRFG</sequence>
<accession>K4HZI6</accession>
<gene>
    <name evidence="1" type="ORF">8014-B1_009</name>
</gene>
<proteinExistence type="predicted"/>
<name>K4HZI6_9CAUD</name>
<dbReference type="Proteomes" id="UP000008671">
    <property type="component" value="Segment"/>
</dbReference>
<keyword evidence="2" id="KW-1185">Reference proteome</keyword>
<dbReference type="EMBL" id="JX486087">
    <property type="protein sequence ID" value="AFU63016.1"/>
    <property type="molecule type" value="Genomic_DNA"/>
</dbReference>
<reference evidence="1 2" key="1">
    <citation type="journal article" date="2012" name="Appl. Environ. Microbiol.">
        <title>Characterization of Two Virulent Phages of Lactobacillus plantarum.</title>
        <authorList>
            <person name="Briggiler Marco M."/>
            <person name="Garneau J.E."/>
            <person name="Tremblay D."/>
            <person name="Quiberoni A."/>
            <person name="Moineau S."/>
        </authorList>
    </citation>
    <scope>NUCLEOTIDE SEQUENCE [LARGE SCALE GENOMIC DNA]</scope>
</reference>
<protein>
    <submittedName>
        <fullName evidence="1">Uncharacterized protein</fullName>
    </submittedName>
</protein>
<dbReference type="KEGG" id="vg:14296374"/>
<dbReference type="GeneID" id="14296374"/>
<organism evidence="1 2">
    <name type="scientific">Lactobacillus phage ATCC8014</name>
    <dbReference type="NCBI Taxonomy" id="2892340"/>
    <lineage>
        <taxon>Viruses</taxon>
        <taxon>Duplodnaviria</taxon>
        <taxon>Heunggongvirae</taxon>
        <taxon>Uroviricota</taxon>
        <taxon>Caudoviricetes</taxon>
        <taxon>Coetzeevirus</taxon>
        <taxon>Coetzeevirus ATCC8014</taxon>
    </lineage>
</organism>
<evidence type="ECO:0000313" key="1">
    <source>
        <dbReference type="EMBL" id="AFU63016.1"/>
    </source>
</evidence>
<dbReference type="RefSeq" id="YP_007236695.1">
    <property type="nucleotide sequence ID" value="NC_019916.1"/>
</dbReference>
<evidence type="ECO:0000313" key="2">
    <source>
        <dbReference type="Proteomes" id="UP000008671"/>
    </source>
</evidence>